<evidence type="ECO:0000256" key="1">
    <source>
        <dbReference type="ARBA" id="ARBA00004141"/>
    </source>
</evidence>
<gene>
    <name evidence="8" type="ORF">HETIRDRAFT_458496</name>
</gene>
<dbReference type="GO" id="GO:0022857">
    <property type="term" value="F:transmembrane transporter activity"/>
    <property type="evidence" value="ECO:0007669"/>
    <property type="project" value="InterPro"/>
</dbReference>
<feature type="transmembrane region" description="Helical" evidence="6">
    <location>
        <begin position="298"/>
        <end position="319"/>
    </location>
</feature>
<dbReference type="Pfam" id="PF07690">
    <property type="entry name" value="MFS_1"/>
    <property type="match status" value="1"/>
</dbReference>
<dbReference type="HOGENOM" id="CLU_001265_54_6_1"/>
<dbReference type="InterPro" id="IPR011701">
    <property type="entry name" value="MFS"/>
</dbReference>
<keyword evidence="2" id="KW-0813">Transport</keyword>
<feature type="transmembrane region" description="Helical" evidence="6">
    <location>
        <begin position="395"/>
        <end position="422"/>
    </location>
</feature>
<feature type="transmembrane region" description="Helical" evidence="6">
    <location>
        <begin position="76"/>
        <end position="96"/>
    </location>
</feature>
<feature type="transmembrane region" description="Helical" evidence="6">
    <location>
        <begin position="210"/>
        <end position="232"/>
    </location>
</feature>
<feature type="transmembrane region" description="Helical" evidence="6">
    <location>
        <begin position="470"/>
        <end position="490"/>
    </location>
</feature>
<evidence type="ECO:0000256" key="6">
    <source>
        <dbReference type="SAM" id="Phobius"/>
    </source>
</evidence>
<dbReference type="PANTHER" id="PTHR23504">
    <property type="entry name" value="MAJOR FACILITATOR SUPERFAMILY DOMAIN-CONTAINING PROTEIN 10"/>
    <property type="match status" value="1"/>
</dbReference>
<evidence type="ECO:0000256" key="3">
    <source>
        <dbReference type="ARBA" id="ARBA00022692"/>
    </source>
</evidence>
<feature type="transmembrane region" description="Helical" evidence="6">
    <location>
        <begin position="366"/>
        <end position="383"/>
    </location>
</feature>
<dbReference type="InterPro" id="IPR036259">
    <property type="entry name" value="MFS_trans_sf"/>
</dbReference>
<feature type="domain" description="Major facilitator superfamily (MFS) profile" evidence="7">
    <location>
        <begin position="37"/>
        <end position="495"/>
    </location>
</feature>
<feature type="transmembrane region" description="Helical" evidence="6">
    <location>
        <begin position="108"/>
        <end position="125"/>
    </location>
</feature>
<keyword evidence="3 6" id="KW-0812">Transmembrane</keyword>
<proteinExistence type="predicted"/>
<organism evidence="8 9">
    <name type="scientific">Heterobasidion irregulare (strain TC 32-1)</name>
    <dbReference type="NCBI Taxonomy" id="747525"/>
    <lineage>
        <taxon>Eukaryota</taxon>
        <taxon>Fungi</taxon>
        <taxon>Dikarya</taxon>
        <taxon>Basidiomycota</taxon>
        <taxon>Agaricomycotina</taxon>
        <taxon>Agaricomycetes</taxon>
        <taxon>Russulales</taxon>
        <taxon>Bondarzewiaceae</taxon>
        <taxon>Heterobasidion</taxon>
        <taxon>Heterobasidion annosum species complex</taxon>
    </lineage>
</organism>
<reference evidence="8 9" key="1">
    <citation type="journal article" date="2012" name="New Phytol.">
        <title>Insight into trade-off between wood decay and parasitism from the genome of a fungal forest pathogen.</title>
        <authorList>
            <person name="Olson A."/>
            <person name="Aerts A."/>
            <person name="Asiegbu F."/>
            <person name="Belbahri L."/>
            <person name="Bouzid O."/>
            <person name="Broberg A."/>
            <person name="Canback B."/>
            <person name="Coutinho P.M."/>
            <person name="Cullen D."/>
            <person name="Dalman K."/>
            <person name="Deflorio G."/>
            <person name="van Diepen L.T."/>
            <person name="Dunand C."/>
            <person name="Duplessis S."/>
            <person name="Durling M."/>
            <person name="Gonthier P."/>
            <person name="Grimwood J."/>
            <person name="Fossdal C.G."/>
            <person name="Hansson D."/>
            <person name="Henrissat B."/>
            <person name="Hietala A."/>
            <person name="Himmelstrand K."/>
            <person name="Hoffmeister D."/>
            <person name="Hogberg N."/>
            <person name="James T.Y."/>
            <person name="Karlsson M."/>
            <person name="Kohler A."/>
            <person name="Kues U."/>
            <person name="Lee Y.H."/>
            <person name="Lin Y.C."/>
            <person name="Lind M."/>
            <person name="Lindquist E."/>
            <person name="Lombard V."/>
            <person name="Lucas S."/>
            <person name="Lunden K."/>
            <person name="Morin E."/>
            <person name="Murat C."/>
            <person name="Park J."/>
            <person name="Raffaello T."/>
            <person name="Rouze P."/>
            <person name="Salamov A."/>
            <person name="Schmutz J."/>
            <person name="Solheim H."/>
            <person name="Stahlberg J."/>
            <person name="Velez H."/>
            <person name="de Vries R.P."/>
            <person name="Wiebenga A."/>
            <person name="Woodward S."/>
            <person name="Yakovlev I."/>
            <person name="Garbelotto M."/>
            <person name="Martin F."/>
            <person name="Grigoriev I.V."/>
            <person name="Stenlid J."/>
        </authorList>
    </citation>
    <scope>NUCLEOTIDE SEQUENCE [LARGE SCALE GENOMIC DNA]</scope>
    <source>
        <strain evidence="8 9">TC 32-1</strain>
    </source>
</reference>
<evidence type="ECO:0000256" key="2">
    <source>
        <dbReference type="ARBA" id="ARBA00022448"/>
    </source>
</evidence>
<keyword evidence="4 6" id="KW-1133">Transmembrane helix</keyword>
<evidence type="ECO:0000256" key="4">
    <source>
        <dbReference type="ARBA" id="ARBA00022989"/>
    </source>
</evidence>
<dbReference type="PROSITE" id="PS50850">
    <property type="entry name" value="MFS"/>
    <property type="match status" value="1"/>
</dbReference>
<dbReference type="GO" id="GO:0016020">
    <property type="term" value="C:membrane"/>
    <property type="evidence" value="ECO:0007669"/>
    <property type="project" value="UniProtKB-SubCell"/>
</dbReference>
<dbReference type="PANTHER" id="PTHR23504:SF15">
    <property type="entry name" value="MAJOR FACILITATOR SUPERFAMILY (MFS) PROFILE DOMAIN-CONTAINING PROTEIN"/>
    <property type="match status" value="1"/>
</dbReference>
<dbReference type="KEGG" id="hir:HETIRDRAFT_458496"/>
<sequence length="498" mass="53893">MSTSMPDQSANEETPLMGSALIEADRPQKRTPLPMGQIAILLLVQMAEPITSQSILPFINQLISELDITGGDERKIGYYAGFVESLFFAAEALMVLQWSRLSDHIGRKPVLISGLLGLTISMLWFGLSRTFWTVVLSRAFAGATNGNIAVMKSMMAEVSDETNIAQAFSLMPVVWATGTTIGPFMGGVFSRPHDRFPGMFGSQFWERYPYFLPCAITAGYCMISFVTAAVFLKETLHTTISLKRSRRSDPEQTIVVYGTAEGAAVERGETQTPLQVKALAEKPVSLQALLTKPVLISVANYGFLALLDIALGALAPLFYSTPIEFGGLGLPPATIGLCMGAFGVMNGVFQGLFFSRIIERLGPKRLFMTGMASFVPIFALFPASNLLARRLGLSLPVWLTLAIQLATMVVMDMSYGCIFIYITSASPNKRSLGATNGFAQTVISVVRTIGPAMSTSLFALTTERHILGGYGVYIILMTITAGSLLVAAHLPHGAWKHN</sequence>
<feature type="transmembrane region" description="Helical" evidence="6">
    <location>
        <begin position="170"/>
        <end position="190"/>
    </location>
</feature>
<dbReference type="eggNOG" id="KOG2615">
    <property type="taxonomic scope" value="Eukaryota"/>
</dbReference>
<keyword evidence="9" id="KW-1185">Reference proteome</keyword>
<dbReference type="AlphaFoldDB" id="W4KBW0"/>
<dbReference type="EMBL" id="KI925457">
    <property type="protein sequence ID" value="ETW82805.1"/>
    <property type="molecule type" value="Genomic_DNA"/>
</dbReference>
<evidence type="ECO:0000256" key="5">
    <source>
        <dbReference type="ARBA" id="ARBA00023136"/>
    </source>
</evidence>
<dbReference type="Proteomes" id="UP000030671">
    <property type="component" value="Unassembled WGS sequence"/>
</dbReference>
<dbReference type="InParanoid" id="W4KBW0"/>
<name>W4KBW0_HETIT</name>
<accession>W4KBW0</accession>
<dbReference type="Gene3D" id="1.20.1250.20">
    <property type="entry name" value="MFS general substrate transporter like domains"/>
    <property type="match status" value="1"/>
</dbReference>
<dbReference type="InterPro" id="IPR020846">
    <property type="entry name" value="MFS_dom"/>
</dbReference>
<dbReference type="OrthoDB" id="419616at2759"/>
<dbReference type="InterPro" id="IPR001958">
    <property type="entry name" value="Tet-R_TetA/multi-R_MdtG-like"/>
</dbReference>
<dbReference type="GeneID" id="20676917"/>
<dbReference type="RefSeq" id="XP_009545128.1">
    <property type="nucleotide sequence ID" value="XM_009546833.1"/>
</dbReference>
<protein>
    <submittedName>
        <fullName evidence="8">Major facilitator superfamily</fullName>
    </submittedName>
</protein>
<evidence type="ECO:0000313" key="8">
    <source>
        <dbReference type="EMBL" id="ETW82805.1"/>
    </source>
</evidence>
<evidence type="ECO:0000259" key="7">
    <source>
        <dbReference type="PROSITE" id="PS50850"/>
    </source>
</evidence>
<keyword evidence="5 6" id="KW-0472">Membrane</keyword>
<dbReference type="PRINTS" id="PR01035">
    <property type="entry name" value="TCRTETA"/>
</dbReference>
<dbReference type="SUPFAM" id="SSF103473">
    <property type="entry name" value="MFS general substrate transporter"/>
    <property type="match status" value="1"/>
</dbReference>
<comment type="subcellular location">
    <subcellularLocation>
        <location evidence="1">Membrane</location>
        <topology evidence="1">Multi-pass membrane protein</topology>
    </subcellularLocation>
</comment>
<dbReference type="CDD" id="cd17330">
    <property type="entry name" value="MFS_SLC46_TetA_like"/>
    <property type="match status" value="1"/>
</dbReference>
<evidence type="ECO:0000313" key="9">
    <source>
        <dbReference type="Proteomes" id="UP000030671"/>
    </source>
</evidence>
<feature type="transmembrane region" description="Helical" evidence="6">
    <location>
        <begin position="331"/>
        <end position="354"/>
    </location>
</feature>